<gene>
    <name evidence="2" type="ORF">UFOVP1603_6</name>
    <name evidence="1" type="ORF">UFOVP833_19</name>
</gene>
<dbReference type="EMBL" id="LR796770">
    <property type="protein sequence ID" value="CAB4165030.1"/>
    <property type="molecule type" value="Genomic_DNA"/>
</dbReference>
<proteinExistence type="predicted"/>
<sequence length="99" mass="11248">MTEREELQAALETWRRMTKSVHFQTIFDAAEKHLATLPKVREVEMWCVRYAVHLNGDWVPDVTGHASEVEAKAAAALMAKDYCFSHISVTGPHKQLVPE</sequence>
<dbReference type="EMBL" id="LR797475">
    <property type="protein sequence ID" value="CAB4218063.1"/>
    <property type="molecule type" value="Genomic_DNA"/>
</dbReference>
<evidence type="ECO:0000313" key="2">
    <source>
        <dbReference type="EMBL" id="CAB4218063.1"/>
    </source>
</evidence>
<name>A0A6J5SRG2_9CAUD</name>
<evidence type="ECO:0000313" key="1">
    <source>
        <dbReference type="EMBL" id="CAB4165030.1"/>
    </source>
</evidence>
<accession>A0A6J5SRG2</accession>
<organism evidence="2">
    <name type="scientific">uncultured Caudovirales phage</name>
    <dbReference type="NCBI Taxonomy" id="2100421"/>
    <lineage>
        <taxon>Viruses</taxon>
        <taxon>Duplodnaviria</taxon>
        <taxon>Heunggongvirae</taxon>
        <taxon>Uroviricota</taxon>
        <taxon>Caudoviricetes</taxon>
        <taxon>Peduoviridae</taxon>
        <taxon>Maltschvirus</taxon>
        <taxon>Maltschvirus maltsch</taxon>
    </lineage>
</organism>
<protein>
    <submittedName>
        <fullName evidence="2">Uncharacterized protein</fullName>
    </submittedName>
</protein>
<reference evidence="2" key="1">
    <citation type="submission" date="2020-05" db="EMBL/GenBank/DDBJ databases">
        <authorList>
            <person name="Chiriac C."/>
            <person name="Salcher M."/>
            <person name="Ghai R."/>
            <person name="Kavagutti S V."/>
        </authorList>
    </citation>
    <scope>NUCLEOTIDE SEQUENCE</scope>
</reference>